<dbReference type="Proteomes" id="UP001498398">
    <property type="component" value="Unassembled WGS sequence"/>
</dbReference>
<feature type="compositionally biased region" description="Basic and acidic residues" evidence="1">
    <location>
        <begin position="434"/>
        <end position="444"/>
    </location>
</feature>
<protein>
    <submittedName>
        <fullName evidence="2">Uncharacterized protein</fullName>
    </submittedName>
</protein>
<feature type="compositionally biased region" description="Basic and acidic residues" evidence="1">
    <location>
        <begin position="356"/>
        <end position="379"/>
    </location>
</feature>
<evidence type="ECO:0000313" key="3">
    <source>
        <dbReference type="Proteomes" id="UP001498398"/>
    </source>
</evidence>
<evidence type="ECO:0000313" key="2">
    <source>
        <dbReference type="EMBL" id="KAK7470859.1"/>
    </source>
</evidence>
<reference evidence="2 3" key="1">
    <citation type="submission" date="2024-01" db="EMBL/GenBank/DDBJ databases">
        <title>A draft genome for the cacao thread blight pathogen Marasmiellus scandens.</title>
        <authorList>
            <person name="Baruah I.K."/>
            <person name="Leung J."/>
            <person name="Bukari Y."/>
            <person name="Amoako-Attah I."/>
            <person name="Meinhardt L.W."/>
            <person name="Bailey B.A."/>
            <person name="Cohen S.P."/>
        </authorList>
    </citation>
    <scope>NUCLEOTIDE SEQUENCE [LARGE SCALE GENOMIC DNA]</scope>
    <source>
        <strain evidence="2 3">GH-19</strain>
    </source>
</reference>
<accession>A0ABR1K1Q0</accession>
<feature type="compositionally biased region" description="Low complexity" evidence="1">
    <location>
        <begin position="151"/>
        <end position="176"/>
    </location>
</feature>
<organism evidence="2 3">
    <name type="scientific">Marasmiellus scandens</name>
    <dbReference type="NCBI Taxonomy" id="2682957"/>
    <lineage>
        <taxon>Eukaryota</taxon>
        <taxon>Fungi</taxon>
        <taxon>Dikarya</taxon>
        <taxon>Basidiomycota</taxon>
        <taxon>Agaricomycotina</taxon>
        <taxon>Agaricomycetes</taxon>
        <taxon>Agaricomycetidae</taxon>
        <taxon>Agaricales</taxon>
        <taxon>Marasmiineae</taxon>
        <taxon>Omphalotaceae</taxon>
        <taxon>Marasmiellus</taxon>
    </lineage>
</organism>
<feature type="compositionally biased region" description="Polar residues" evidence="1">
    <location>
        <begin position="7"/>
        <end position="21"/>
    </location>
</feature>
<name>A0ABR1K1Q0_9AGAR</name>
<dbReference type="EMBL" id="JBANRG010000002">
    <property type="protein sequence ID" value="KAK7470859.1"/>
    <property type="molecule type" value="Genomic_DNA"/>
</dbReference>
<feature type="region of interest" description="Disordered" evidence="1">
    <location>
        <begin position="266"/>
        <end position="623"/>
    </location>
</feature>
<feature type="compositionally biased region" description="Gly residues" evidence="1">
    <location>
        <begin position="47"/>
        <end position="66"/>
    </location>
</feature>
<feature type="compositionally biased region" description="Polar residues" evidence="1">
    <location>
        <begin position="401"/>
        <end position="423"/>
    </location>
</feature>
<gene>
    <name evidence="2" type="ORF">VKT23_002275</name>
</gene>
<comment type="caution">
    <text evidence="2">The sequence shown here is derived from an EMBL/GenBank/DDBJ whole genome shotgun (WGS) entry which is preliminary data.</text>
</comment>
<evidence type="ECO:0000256" key="1">
    <source>
        <dbReference type="SAM" id="MobiDB-lite"/>
    </source>
</evidence>
<feature type="compositionally biased region" description="Basic and acidic residues" evidence="1">
    <location>
        <begin position="83"/>
        <end position="126"/>
    </location>
</feature>
<feature type="region of interest" description="Disordered" evidence="1">
    <location>
        <begin position="1"/>
        <end position="245"/>
    </location>
</feature>
<feature type="compositionally biased region" description="Basic and acidic residues" evidence="1">
    <location>
        <begin position="452"/>
        <end position="489"/>
    </location>
</feature>
<sequence>MAASSPIARNTLNSDSTPSNSRTRDWARSGEPGAAFNGLTKPKRGAPRGGGRGTRGTTRGGRGSGHAAGTSRGASNSTPLDKPAVEKPAEKPAPKPSDKPLEKPADKAVEKTPTKPVEKPEIKKSEPPPVSDKANSLSTPRPKSASRRSSTRSIPSIVLPPTTTTTASTSDTIPTPKSARPANRRRRSQNGPSKAPATSTSKPNIPPPLDQNLLRTTSQKGRNRLPQPPHSAPPMKDAPPHLSASSALDVRSDIDLLVERVRAVAMDRPSTPGSHIDWAGDEDDSLPDLDDWGVHTAASKSDGGKSDGGNSEPSKITTISPIMVEGLKSLPEPCKPSTPERDAQNLPTVGPLPEKPPLKEKVDLSVKRAETKNTNKDYKGSSLHPHPSLPPKPAFVDVPRSPTTRKQVSRNPQPDKSTFNKSAEQAKPVQPAQKKVEQPPKVEDVPAASGEMKTEQKEQKKEGEKKEQEKEQEKEKEQEQEKKEEKSLSDDEPSQGLQASMHAPKFHSDSLLSTQEPFHKQLPPRNFTHNRAHTVGRPPSFAQSAPAHGNGRFSRSGHSTPRGLDQSHHARTHSSPPAGATHHRSHSRPVITGDALSRLARTIGGPSLSPSPSRTAVSLSSKD</sequence>
<feature type="compositionally biased region" description="Acidic residues" evidence="1">
    <location>
        <begin position="279"/>
        <end position="291"/>
    </location>
</feature>
<feature type="compositionally biased region" description="Polar residues" evidence="1">
    <location>
        <begin position="189"/>
        <end position="203"/>
    </location>
</feature>
<feature type="compositionally biased region" description="Polar residues" evidence="1">
    <location>
        <begin position="608"/>
        <end position="623"/>
    </location>
</feature>
<keyword evidence="3" id="KW-1185">Reference proteome</keyword>
<proteinExistence type="predicted"/>